<dbReference type="RefSeq" id="WP_285520901.1">
    <property type="nucleotide sequence ID" value="NZ_JASNGB010000006.1"/>
</dbReference>
<reference evidence="1 2" key="1">
    <citation type="submission" date="2023-05" db="EMBL/GenBank/DDBJ databases">
        <authorList>
            <person name="Gao F."/>
        </authorList>
    </citation>
    <scope>NUCLEOTIDE SEQUENCE [LARGE SCALE GENOMIC DNA]</scope>
    <source>
        <strain evidence="1 2">MIMF12</strain>
    </source>
</reference>
<organism evidence="1 2">
    <name type="scientific">Deinococcus rhizophilus</name>
    <dbReference type="NCBI Taxonomy" id="3049544"/>
    <lineage>
        <taxon>Bacteria</taxon>
        <taxon>Thermotogati</taxon>
        <taxon>Deinococcota</taxon>
        <taxon>Deinococci</taxon>
        <taxon>Deinococcales</taxon>
        <taxon>Deinococcaceae</taxon>
        <taxon>Deinococcus</taxon>
    </lineage>
</organism>
<sequence length="81" mass="8746">MSESVPTATAPYWINHLQPAQLALARTIQQNGLVGQPVDLAGFAWLLDGEVLVTSGQRASLSDAFDVAVEQLPPQYIQPPF</sequence>
<evidence type="ECO:0000313" key="2">
    <source>
        <dbReference type="Proteomes" id="UP001302059"/>
    </source>
</evidence>
<keyword evidence="2" id="KW-1185">Reference proteome</keyword>
<proteinExistence type="predicted"/>
<dbReference type="Proteomes" id="UP001302059">
    <property type="component" value="Unassembled WGS sequence"/>
</dbReference>
<dbReference type="EMBL" id="JASNGB010000006">
    <property type="protein sequence ID" value="MDL2342871.1"/>
    <property type="molecule type" value="Genomic_DNA"/>
</dbReference>
<protein>
    <submittedName>
        <fullName evidence="1">Uncharacterized protein</fullName>
    </submittedName>
</protein>
<comment type="caution">
    <text evidence="1">The sequence shown here is derived from an EMBL/GenBank/DDBJ whole genome shotgun (WGS) entry which is preliminary data.</text>
</comment>
<gene>
    <name evidence="1" type="ORF">QOL99_01780</name>
</gene>
<name>A0ABT7JCU5_9DEIO</name>
<accession>A0ABT7JCU5</accession>
<evidence type="ECO:0000313" key="1">
    <source>
        <dbReference type="EMBL" id="MDL2342871.1"/>
    </source>
</evidence>